<sequence>MGWSRTREKLSLRAIRRGCKKVQRQAIKEHGHHGLRFCVLVVLLQPHPRHCSPTLPMDRVHSDSSPVARRSGCIPCHTHGKIEHPVEVFDIEVVFSVRIYTLRRRRKPQKPDEQEEKQPTTTSTVRWDKHMLAARPPSLLRILAKGTVKVTEWDLAVSV</sequence>
<evidence type="ECO:0000313" key="2">
    <source>
        <dbReference type="Proteomes" id="UP000308600"/>
    </source>
</evidence>
<dbReference type="EMBL" id="ML208574">
    <property type="protein sequence ID" value="TFK62556.1"/>
    <property type="molecule type" value="Genomic_DNA"/>
</dbReference>
<accession>A0ACD3AA56</accession>
<organism evidence="1 2">
    <name type="scientific">Pluteus cervinus</name>
    <dbReference type="NCBI Taxonomy" id="181527"/>
    <lineage>
        <taxon>Eukaryota</taxon>
        <taxon>Fungi</taxon>
        <taxon>Dikarya</taxon>
        <taxon>Basidiomycota</taxon>
        <taxon>Agaricomycotina</taxon>
        <taxon>Agaricomycetes</taxon>
        <taxon>Agaricomycetidae</taxon>
        <taxon>Agaricales</taxon>
        <taxon>Pluteineae</taxon>
        <taxon>Pluteaceae</taxon>
        <taxon>Pluteus</taxon>
    </lineage>
</organism>
<reference evidence="1 2" key="1">
    <citation type="journal article" date="2019" name="Nat. Ecol. Evol.">
        <title>Megaphylogeny resolves global patterns of mushroom evolution.</title>
        <authorList>
            <person name="Varga T."/>
            <person name="Krizsan K."/>
            <person name="Foldi C."/>
            <person name="Dima B."/>
            <person name="Sanchez-Garcia M."/>
            <person name="Sanchez-Ramirez S."/>
            <person name="Szollosi G.J."/>
            <person name="Szarkandi J.G."/>
            <person name="Papp V."/>
            <person name="Albert L."/>
            <person name="Andreopoulos W."/>
            <person name="Angelini C."/>
            <person name="Antonin V."/>
            <person name="Barry K.W."/>
            <person name="Bougher N.L."/>
            <person name="Buchanan P."/>
            <person name="Buyck B."/>
            <person name="Bense V."/>
            <person name="Catcheside P."/>
            <person name="Chovatia M."/>
            <person name="Cooper J."/>
            <person name="Damon W."/>
            <person name="Desjardin D."/>
            <person name="Finy P."/>
            <person name="Geml J."/>
            <person name="Haridas S."/>
            <person name="Hughes K."/>
            <person name="Justo A."/>
            <person name="Karasinski D."/>
            <person name="Kautmanova I."/>
            <person name="Kiss B."/>
            <person name="Kocsube S."/>
            <person name="Kotiranta H."/>
            <person name="LaButti K.M."/>
            <person name="Lechner B.E."/>
            <person name="Liimatainen K."/>
            <person name="Lipzen A."/>
            <person name="Lukacs Z."/>
            <person name="Mihaltcheva S."/>
            <person name="Morgado L.N."/>
            <person name="Niskanen T."/>
            <person name="Noordeloos M.E."/>
            <person name="Ohm R.A."/>
            <person name="Ortiz-Santana B."/>
            <person name="Ovrebo C."/>
            <person name="Racz N."/>
            <person name="Riley R."/>
            <person name="Savchenko A."/>
            <person name="Shiryaev A."/>
            <person name="Soop K."/>
            <person name="Spirin V."/>
            <person name="Szebenyi C."/>
            <person name="Tomsovsky M."/>
            <person name="Tulloss R.E."/>
            <person name="Uehling J."/>
            <person name="Grigoriev I.V."/>
            <person name="Vagvolgyi C."/>
            <person name="Papp T."/>
            <person name="Martin F.M."/>
            <person name="Miettinen O."/>
            <person name="Hibbett D.S."/>
            <person name="Nagy L.G."/>
        </authorList>
    </citation>
    <scope>NUCLEOTIDE SEQUENCE [LARGE SCALE GENOMIC DNA]</scope>
    <source>
        <strain evidence="1 2">NL-1719</strain>
    </source>
</reference>
<protein>
    <submittedName>
        <fullName evidence="1">Uncharacterized protein</fullName>
    </submittedName>
</protein>
<name>A0ACD3AA56_9AGAR</name>
<dbReference type="Proteomes" id="UP000308600">
    <property type="component" value="Unassembled WGS sequence"/>
</dbReference>
<gene>
    <name evidence="1" type="ORF">BDN72DRAFT_848536</name>
</gene>
<keyword evidence="2" id="KW-1185">Reference proteome</keyword>
<evidence type="ECO:0000313" key="1">
    <source>
        <dbReference type="EMBL" id="TFK62556.1"/>
    </source>
</evidence>
<proteinExistence type="predicted"/>